<dbReference type="RefSeq" id="WP_010008720.1">
    <property type="nucleotide sequence ID" value="NZ_JAGYGP010000001.1"/>
</dbReference>
<dbReference type="Gene3D" id="3.40.50.300">
    <property type="entry name" value="P-loop containing nucleotide triphosphate hydrolases"/>
    <property type="match status" value="1"/>
</dbReference>
<dbReference type="STRING" id="907931.GCA_000165675_00227"/>
<dbReference type="PANTHER" id="PTHR43394:SF1">
    <property type="entry name" value="ATP-BINDING CASSETTE SUB-FAMILY B MEMBER 10, MITOCHONDRIAL"/>
    <property type="match status" value="1"/>
</dbReference>
<evidence type="ECO:0000313" key="13">
    <source>
        <dbReference type="Proteomes" id="UP000295681"/>
    </source>
</evidence>
<evidence type="ECO:0000256" key="6">
    <source>
        <dbReference type="ARBA" id="ARBA00022840"/>
    </source>
</evidence>
<gene>
    <name evidence="12" type="ORF">C5L23_001132</name>
</gene>
<dbReference type="PANTHER" id="PTHR43394">
    <property type="entry name" value="ATP-DEPENDENT PERMEASE MDL1, MITOCHONDRIAL"/>
    <property type="match status" value="1"/>
</dbReference>
<dbReference type="EMBL" id="PUFI01000005">
    <property type="protein sequence ID" value="TDG69670.1"/>
    <property type="molecule type" value="Genomic_DNA"/>
</dbReference>
<evidence type="ECO:0000259" key="10">
    <source>
        <dbReference type="PROSITE" id="PS50893"/>
    </source>
</evidence>
<dbReference type="InterPro" id="IPR011527">
    <property type="entry name" value="ABC1_TM_dom"/>
</dbReference>
<evidence type="ECO:0000256" key="3">
    <source>
        <dbReference type="ARBA" id="ARBA00022475"/>
    </source>
</evidence>
<accession>A0A4R5NAX7</accession>
<dbReference type="PROSITE" id="PS50929">
    <property type="entry name" value="ABC_TM1F"/>
    <property type="match status" value="1"/>
</dbReference>
<feature type="transmembrane region" description="Helical" evidence="9">
    <location>
        <begin position="269"/>
        <end position="295"/>
    </location>
</feature>
<dbReference type="FunFam" id="3.40.50.300:FF:000221">
    <property type="entry name" value="Multidrug ABC transporter ATP-binding protein"/>
    <property type="match status" value="1"/>
</dbReference>
<feature type="transmembrane region" description="Helical" evidence="9">
    <location>
        <begin position="132"/>
        <end position="148"/>
    </location>
</feature>
<sequence>MHILKRHIKTYRLDIFFAVISVMVMAGATLLQPRLLQEILKAIMASDQDTVNQYGIALIAVACVGLIGGILNTIFAARVAQGIAADLREEAYQKVQSFSLSNIEKFSTGHLVVRLTNDVWQVQSLIMMSLQSLARIPILFIGAFILAITTLPKLWWVMILMIVCIILASQILFKRMGKYFGRVQKLIDRINTIAKENLQGIRVVKSFNQENNQQQKFDHDSDNLTQLNTTIGYLFSAMFPGFMLIANLAITVAIYFVSLGVASHPQDLAAIPAFVTYLMQVLFAIMIGGMISTFASRGLVALRRIGEVLQTTPDLIDEDVNDMTIKGDIAFEDVSFQYPESNDTTLKNISFNIKPGEMVGIVGATGSGKTTLAQLIGRLYDPTHGNVLIDQVNLKNISQESLRRGISYVLQRVILFSGTIAENLRQGKQDATLTEMQNAADIAQASEFINRYDDQFEHLISERSANLSGGQKQRLSIARGVIGQPKILILDDSTSALDARSEKLVQDALATHLKDTTTIVIAEKISSVRHADRILVLDNGRLVGNGPHETLLKESAVYREIFETQRAKEI</sequence>
<dbReference type="Proteomes" id="UP000295681">
    <property type="component" value="Unassembled WGS sequence"/>
</dbReference>
<keyword evidence="3" id="KW-1003">Cell membrane</keyword>
<dbReference type="Pfam" id="PF00664">
    <property type="entry name" value="ABC_membrane"/>
    <property type="match status" value="1"/>
</dbReference>
<dbReference type="GO" id="GO:0005886">
    <property type="term" value="C:plasma membrane"/>
    <property type="evidence" value="ECO:0007669"/>
    <property type="project" value="UniProtKB-SubCell"/>
</dbReference>
<dbReference type="Pfam" id="PF00005">
    <property type="entry name" value="ABC_tran"/>
    <property type="match status" value="1"/>
</dbReference>
<dbReference type="InterPro" id="IPR003439">
    <property type="entry name" value="ABC_transporter-like_ATP-bd"/>
</dbReference>
<evidence type="ECO:0000259" key="11">
    <source>
        <dbReference type="PROSITE" id="PS50929"/>
    </source>
</evidence>
<evidence type="ECO:0000256" key="1">
    <source>
        <dbReference type="ARBA" id="ARBA00004651"/>
    </source>
</evidence>
<dbReference type="CDD" id="cd18548">
    <property type="entry name" value="ABC_6TM_Tm287_like"/>
    <property type="match status" value="1"/>
</dbReference>
<feature type="transmembrane region" description="Helical" evidence="9">
    <location>
        <begin position="154"/>
        <end position="173"/>
    </location>
</feature>
<feature type="transmembrane region" description="Helical" evidence="9">
    <location>
        <begin position="51"/>
        <end position="71"/>
    </location>
</feature>
<evidence type="ECO:0000313" key="12">
    <source>
        <dbReference type="EMBL" id="TDG69670.1"/>
    </source>
</evidence>
<keyword evidence="4 9" id="KW-0812">Transmembrane</keyword>
<dbReference type="GO" id="GO:0005524">
    <property type="term" value="F:ATP binding"/>
    <property type="evidence" value="ECO:0007669"/>
    <property type="project" value="UniProtKB-KW"/>
</dbReference>
<feature type="transmembrane region" description="Helical" evidence="9">
    <location>
        <begin position="233"/>
        <end position="257"/>
    </location>
</feature>
<keyword evidence="2" id="KW-0813">Transport</keyword>
<dbReference type="GO" id="GO:0016887">
    <property type="term" value="F:ATP hydrolysis activity"/>
    <property type="evidence" value="ECO:0007669"/>
    <property type="project" value="InterPro"/>
</dbReference>
<evidence type="ECO:0000256" key="2">
    <source>
        <dbReference type="ARBA" id="ARBA00022448"/>
    </source>
</evidence>
<comment type="caution">
    <text evidence="12">The sequence shown here is derived from an EMBL/GenBank/DDBJ whole genome shotgun (WGS) entry which is preliminary data.</text>
</comment>
<keyword evidence="5" id="KW-0547">Nucleotide-binding</keyword>
<dbReference type="InterPro" id="IPR036640">
    <property type="entry name" value="ABC1_TM_sf"/>
</dbReference>
<keyword evidence="13" id="KW-1185">Reference proteome</keyword>
<protein>
    <recommendedName>
        <fullName evidence="14">ABC transporter ATP-binding protein</fullName>
    </recommendedName>
</protein>
<organism evidence="12 13">
    <name type="scientific">Leuconostoc fallax</name>
    <dbReference type="NCBI Taxonomy" id="1251"/>
    <lineage>
        <taxon>Bacteria</taxon>
        <taxon>Bacillati</taxon>
        <taxon>Bacillota</taxon>
        <taxon>Bacilli</taxon>
        <taxon>Lactobacillales</taxon>
        <taxon>Lactobacillaceae</taxon>
        <taxon>Leuconostoc</taxon>
    </lineage>
</organism>
<feature type="domain" description="ABC transporter" evidence="10">
    <location>
        <begin position="329"/>
        <end position="564"/>
    </location>
</feature>
<dbReference type="InterPro" id="IPR017871">
    <property type="entry name" value="ABC_transporter-like_CS"/>
</dbReference>
<name>A0A4R5NAX7_9LACO</name>
<dbReference type="InterPro" id="IPR027417">
    <property type="entry name" value="P-loop_NTPase"/>
</dbReference>
<reference evidence="12 13" key="1">
    <citation type="journal article" date="2019" name="Appl. Microbiol. Biotechnol.">
        <title>Uncovering carbohydrate metabolism through a genotype-phenotype association study of 56 lactic acid bacteria genomes.</title>
        <authorList>
            <person name="Buron-Moles G."/>
            <person name="Chailyan A."/>
            <person name="Dolejs I."/>
            <person name="Forster J."/>
            <person name="Miks M.H."/>
        </authorList>
    </citation>
    <scope>NUCLEOTIDE SEQUENCE [LARGE SCALE GENOMIC DNA]</scope>
    <source>
        <strain evidence="12 13">ATCC 700006</strain>
    </source>
</reference>
<proteinExistence type="predicted"/>
<keyword evidence="8 9" id="KW-0472">Membrane</keyword>
<feature type="transmembrane region" description="Helical" evidence="9">
    <location>
        <begin position="12"/>
        <end position="31"/>
    </location>
</feature>
<dbReference type="GO" id="GO:0015421">
    <property type="term" value="F:ABC-type oligopeptide transporter activity"/>
    <property type="evidence" value="ECO:0007669"/>
    <property type="project" value="TreeGrafter"/>
</dbReference>
<evidence type="ECO:0000256" key="8">
    <source>
        <dbReference type="ARBA" id="ARBA00023136"/>
    </source>
</evidence>
<dbReference type="PROSITE" id="PS50893">
    <property type="entry name" value="ABC_TRANSPORTER_2"/>
    <property type="match status" value="1"/>
</dbReference>
<dbReference type="Gene3D" id="1.20.1560.10">
    <property type="entry name" value="ABC transporter type 1, transmembrane domain"/>
    <property type="match status" value="1"/>
</dbReference>
<evidence type="ECO:0000256" key="9">
    <source>
        <dbReference type="SAM" id="Phobius"/>
    </source>
</evidence>
<evidence type="ECO:0000256" key="7">
    <source>
        <dbReference type="ARBA" id="ARBA00022989"/>
    </source>
</evidence>
<dbReference type="InterPro" id="IPR003593">
    <property type="entry name" value="AAA+_ATPase"/>
</dbReference>
<dbReference type="SUPFAM" id="SSF52540">
    <property type="entry name" value="P-loop containing nucleoside triphosphate hydrolases"/>
    <property type="match status" value="1"/>
</dbReference>
<keyword evidence="6" id="KW-0067">ATP-binding</keyword>
<dbReference type="InterPro" id="IPR039421">
    <property type="entry name" value="Type_1_exporter"/>
</dbReference>
<evidence type="ECO:0008006" key="14">
    <source>
        <dbReference type="Google" id="ProtNLM"/>
    </source>
</evidence>
<dbReference type="AlphaFoldDB" id="A0A4R5NAX7"/>
<keyword evidence="7 9" id="KW-1133">Transmembrane helix</keyword>
<dbReference type="PROSITE" id="PS00211">
    <property type="entry name" value="ABC_TRANSPORTER_1"/>
    <property type="match status" value="1"/>
</dbReference>
<dbReference type="SMART" id="SM00382">
    <property type="entry name" value="AAA"/>
    <property type="match status" value="1"/>
</dbReference>
<dbReference type="SUPFAM" id="SSF90123">
    <property type="entry name" value="ABC transporter transmembrane region"/>
    <property type="match status" value="1"/>
</dbReference>
<feature type="domain" description="ABC transmembrane type-1" evidence="11">
    <location>
        <begin position="16"/>
        <end position="297"/>
    </location>
</feature>
<comment type="subcellular location">
    <subcellularLocation>
        <location evidence="1">Cell membrane</location>
        <topology evidence="1">Multi-pass membrane protein</topology>
    </subcellularLocation>
</comment>
<evidence type="ECO:0000256" key="4">
    <source>
        <dbReference type="ARBA" id="ARBA00022692"/>
    </source>
</evidence>
<evidence type="ECO:0000256" key="5">
    <source>
        <dbReference type="ARBA" id="ARBA00022741"/>
    </source>
</evidence>